<dbReference type="InterPro" id="IPR019775">
    <property type="entry name" value="WD40_repeat_CS"/>
</dbReference>
<protein>
    <submittedName>
        <fullName evidence="7">Uncharacterized protein</fullName>
    </submittedName>
</protein>
<dbReference type="PANTHER" id="PTHR22842:SF3">
    <property type="entry name" value="WD REPEAT DOMAIN-CONTAINING PROTEIN 83"/>
    <property type="match status" value="1"/>
</dbReference>
<dbReference type="SUPFAM" id="SSF50978">
    <property type="entry name" value="WD40 repeat-like"/>
    <property type="match status" value="1"/>
</dbReference>
<dbReference type="RefSeq" id="XP_001730429.1">
    <property type="nucleotide sequence ID" value="XM_001730377.1"/>
</dbReference>
<dbReference type="EMBL" id="AAYY01000008">
    <property type="protein sequence ID" value="EDP43215.1"/>
    <property type="molecule type" value="Genomic_DNA"/>
</dbReference>
<accession>A8Q2R6</accession>
<proteinExistence type="inferred from homology"/>
<dbReference type="SMART" id="SM00320">
    <property type="entry name" value="WD40"/>
    <property type="match status" value="6"/>
</dbReference>
<comment type="similarity">
    <text evidence="5">Belongs to the WD repeat MORG1 family.</text>
</comment>
<dbReference type="GO" id="GO:0000398">
    <property type="term" value="P:mRNA splicing, via spliceosome"/>
    <property type="evidence" value="ECO:0007669"/>
    <property type="project" value="TreeGrafter"/>
</dbReference>
<evidence type="ECO:0000256" key="1">
    <source>
        <dbReference type="ARBA" id="ARBA00004496"/>
    </source>
</evidence>
<evidence type="ECO:0000256" key="5">
    <source>
        <dbReference type="ARBA" id="ARBA00038145"/>
    </source>
</evidence>
<sequence>MALYPSADQLDKSATALSRNTDLTPKHTIQAHAGAVHVARYNPGGRYLLTGGGDQQIHLWNAKTGVSDEVDSKGRSPCIQRYSAHSYEVLCLDIAPDSMRFASAGPDRAVMLWDVATGQVFRRFHSHTGRIHDVRFAGAHDDGSLLYTGGSDKTLRAFDLRASNAWRPIWEASDAQDAILALAPTPNCVHTASVDGALRTYDVRMGQLRTDTLDEPITSLTPTKDGAAVLVTQLSSTHRLMDLADGTQLQCFQGHTQNAFRCHSDLSRDEAVVFSGDETGHLYAWDTLKGRVKWAHKPDMRGSLRHRRAPHVPVTILWTETCPDEQDPQVVTASSCGTVHVWSR</sequence>
<dbReference type="KEGG" id="mgl:MGL_2225"/>
<dbReference type="PROSITE" id="PS00678">
    <property type="entry name" value="WD_REPEATS_1"/>
    <property type="match status" value="1"/>
</dbReference>
<dbReference type="InterPro" id="IPR036322">
    <property type="entry name" value="WD40_repeat_dom_sf"/>
</dbReference>
<comment type="subcellular location">
    <subcellularLocation>
        <location evidence="1">Cytoplasm</location>
    </subcellularLocation>
</comment>
<dbReference type="PROSITE" id="PS50294">
    <property type="entry name" value="WD_REPEATS_REGION"/>
    <property type="match status" value="2"/>
</dbReference>
<dbReference type="GO" id="GO:0005737">
    <property type="term" value="C:cytoplasm"/>
    <property type="evidence" value="ECO:0007669"/>
    <property type="project" value="UniProtKB-SubCell"/>
</dbReference>
<gene>
    <name evidence="7" type="ORF">MGL_2225</name>
</gene>
<organism evidence="7 8">
    <name type="scientific">Malassezia globosa (strain ATCC MYA-4612 / CBS 7966)</name>
    <name type="common">Dandruff-associated fungus</name>
    <dbReference type="NCBI Taxonomy" id="425265"/>
    <lineage>
        <taxon>Eukaryota</taxon>
        <taxon>Fungi</taxon>
        <taxon>Dikarya</taxon>
        <taxon>Basidiomycota</taxon>
        <taxon>Ustilaginomycotina</taxon>
        <taxon>Malasseziomycetes</taxon>
        <taxon>Malasseziales</taxon>
        <taxon>Malasseziaceae</taxon>
        <taxon>Malassezia</taxon>
    </lineage>
</organism>
<dbReference type="PANTHER" id="PTHR22842">
    <property type="entry name" value="WD40 REPEAT PROTEIN"/>
    <property type="match status" value="1"/>
</dbReference>
<dbReference type="FunCoup" id="A8Q2R6">
    <property type="interactions" value="121"/>
</dbReference>
<comment type="caution">
    <text evidence="7">The sequence shown here is derived from an EMBL/GenBank/DDBJ whole genome shotgun (WGS) entry which is preliminary data.</text>
</comment>
<evidence type="ECO:0000256" key="6">
    <source>
        <dbReference type="PROSITE-ProRule" id="PRU00221"/>
    </source>
</evidence>
<name>A8Q2R6_MALGO</name>
<dbReference type="Gene3D" id="2.130.10.10">
    <property type="entry name" value="YVTN repeat-like/Quinoprotein amine dehydrogenase"/>
    <property type="match status" value="1"/>
</dbReference>
<evidence type="ECO:0000256" key="3">
    <source>
        <dbReference type="ARBA" id="ARBA00022574"/>
    </source>
</evidence>
<dbReference type="STRING" id="425265.A8Q2R6"/>
<evidence type="ECO:0000256" key="2">
    <source>
        <dbReference type="ARBA" id="ARBA00022490"/>
    </source>
</evidence>
<dbReference type="Pfam" id="PF00400">
    <property type="entry name" value="WD40"/>
    <property type="match status" value="3"/>
</dbReference>
<keyword evidence="3 6" id="KW-0853">WD repeat</keyword>
<evidence type="ECO:0000313" key="7">
    <source>
        <dbReference type="EMBL" id="EDP43215.1"/>
    </source>
</evidence>
<dbReference type="InParanoid" id="A8Q2R6"/>
<dbReference type="OMA" id="MCWDIRT"/>
<evidence type="ECO:0000256" key="4">
    <source>
        <dbReference type="ARBA" id="ARBA00022737"/>
    </source>
</evidence>
<dbReference type="InterPro" id="IPR051980">
    <property type="entry name" value="WD_repeat_MORG1"/>
</dbReference>
<dbReference type="GO" id="GO:0071013">
    <property type="term" value="C:catalytic step 2 spliceosome"/>
    <property type="evidence" value="ECO:0007669"/>
    <property type="project" value="TreeGrafter"/>
</dbReference>
<dbReference type="InterPro" id="IPR001680">
    <property type="entry name" value="WD40_rpt"/>
</dbReference>
<keyword evidence="4" id="KW-0677">Repeat</keyword>
<dbReference type="PROSITE" id="PS50082">
    <property type="entry name" value="WD_REPEATS_2"/>
    <property type="match status" value="2"/>
</dbReference>
<dbReference type="Proteomes" id="UP000008837">
    <property type="component" value="Unassembled WGS sequence"/>
</dbReference>
<keyword evidence="8" id="KW-1185">Reference proteome</keyword>
<dbReference type="OrthoDB" id="1068471at2759"/>
<dbReference type="GeneID" id="5854736"/>
<feature type="repeat" description="WD" evidence="6">
    <location>
        <begin position="82"/>
        <end position="123"/>
    </location>
</feature>
<feature type="repeat" description="WD" evidence="6">
    <location>
        <begin position="29"/>
        <end position="70"/>
    </location>
</feature>
<dbReference type="InterPro" id="IPR015943">
    <property type="entry name" value="WD40/YVTN_repeat-like_dom_sf"/>
</dbReference>
<dbReference type="VEuPathDB" id="FungiDB:MGL_2225"/>
<reference evidence="7 8" key="1">
    <citation type="journal article" date="2007" name="Proc. Natl. Acad. Sci. U.S.A.">
        <title>Dandruff-associated Malassezia genomes reveal convergent and divergent virulence traits shared with plant and human fungal pathogens.</title>
        <authorList>
            <person name="Xu J."/>
            <person name="Saunders C.W."/>
            <person name="Hu P."/>
            <person name="Grant R.A."/>
            <person name="Boekhout T."/>
            <person name="Kuramae E.E."/>
            <person name="Kronstad J.W."/>
            <person name="Deangelis Y.M."/>
            <person name="Reeder N.L."/>
            <person name="Johnstone K.R."/>
            <person name="Leland M."/>
            <person name="Fieno A.M."/>
            <person name="Begley W.M."/>
            <person name="Sun Y."/>
            <person name="Lacey M.P."/>
            <person name="Chaudhary T."/>
            <person name="Keough T."/>
            <person name="Chu L."/>
            <person name="Sears R."/>
            <person name="Yuan B."/>
            <person name="Dawson T.L.Jr."/>
        </authorList>
    </citation>
    <scope>NUCLEOTIDE SEQUENCE [LARGE SCALE GENOMIC DNA]</scope>
    <source>
        <strain evidence="8">ATCC MYA-4612 / CBS 7966</strain>
    </source>
</reference>
<evidence type="ECO:0000313" key="8">
    <source>
        <dbReference type="Proteomes" id="UP000008837"/>
    </source>
</evidence>
<dbReference type="AlphaFoldDB" id="A8Q2R6"/>
<keyword evidence="2" id="KW-0963">Cytoplasm</keyword>